<reference evidence="3 4" key="1">
    <citation type="journal article" date="2012" name="New Phytol.">
        <title>Insight into trade-off between wood decay and parasitism from the genome of a fungal forest pathogen.</title>
        <authorList>
            <person name="Olson A."/>
            <person name="Aerts A."/>
            <person name="Asiegbu F."/>
            <person name="Belbahri L."/>
            <person name="Bouzid O."/>
            <person name="Broberg A."/>
            <person name="Canback B."/>
            <person name="Coutinho P.M."/>
            <person name="Cullen D."/>
            <person name="Dalman K."/>
            <person name="Deflorio G."/>
            <person name="van Diepen L.T."/>
            <person name="Dunand C."/>
            <person name="Duplessis S."/>
            <person name="Durling M."/>
            <person name="Gonthier P."/>
            <person name="Grimwood J."/>
            <person name="Fossdal C.G."/>
            <person name="Hansson D."/>
            <person name="Henrissat B."/>
            <person name="Hietala A."/>
            <person name="Himmelstrand K."/>
            <person name="Hoffmeister D."/>
            <person name="Hogberg N."/>
            <person name="James T.Y."/>
            <person name="Karlsson M."/>
            <person name="Kohler A."/>
            <person name="Kues U."/>
            <person name="Lee Y.H."/>
            <person name="Lin Y.C."/>
            <person name="Lind M."/>
            <person name="Lindquist E."/>
            <person name="Lombard V."/>
            <person name="Lucas S."/>
            <person name="Lunden K."/>
            <person name="Morin E."/>
            <person name="Murat C."/>
            <person name="Park J."/>
            <person name="Raffaello T."/>
            <person name="Rouze P."/>
            <person name="Salamov A."/>
            <person name="Schmutz J."/>
            <person name="Solheim H."/>
            <person name="Stahlberg J."/>
            <person name="Velez H."/>
            <person name="de Vries R.P."/>
            <person name="Wiebenga A."/>
            <person name="Woodward S."/>
            <person name="Yakovlev I."/>
            <person name="Garbelotto M."/>
            <person name="Martin F."/>
            <person name="Grigoriev I.V."/>
            <person name="Stenlid J."/>
        </authorList>
    </citation>
    <scope>NUCLEOTIDE SEQUENCE [LARGE SCALE GENOMIC DNA]</scope>
    <source>
        <strain evidence="3 4">TC 32-1</strain>
    </source>
</reference>
<accession>W4JR05</accession>
<dbReference type="eggNOG" id="ENOG502SGPF">
    <property type="taxonomic scope" value="Eukaryota"/>
</dbReference>
<keyword evidence="2" id="KW-0812">Transmembrane</keyword>
<protein>
    <submittedName>
        <fullName evidence="3">Uncharacterized protein</fullName>
    </submittedName>
</protein>
<dbReference type="AlphaFoldDB" id="W4JR05"/>
<evidence type="ECO:0000313" key="4">
    <source>
        <dbReference type="Proteomes" id="UP000030671"/>
    </source>
</evidence>
<dbReference type="OrthoDB" id="3199651at2759"/>
<keyword evidence="4" id="KW-1185">Reference proteome</keyword>
<proteinExistence type="predicted"/>
<evidence type="ECO:0000256" key="2">
    <source>
        <dbReference type="SAM" id="Phobius"/>
    </source>
</evidence>
<evidence type="ECO:0000256" key="1">
    <source>
        <dbReference type="SAM" id="MobiDB-lite"/>
    </source>
</evidence>
<dbReference type="KEGG" id="hir:HETIRDRAFT_330334"/>
<dbReference type="InParanoid" id="W4JR05"/>
<dbReference type="RefSeq" id="XP_009552133.1">
    <property type="nucleotide sequence ID" value="XM_009553838.1"/>
</dbReference>
<dbReference type="HOGENOM" id="CLU_103024_1_0_1"/>
<sequence length="204" mass="21281">MVTTRKRARAGEGDIGLPTPADVSTPKKSDLPAKPASRGMRSVSAPLSNTSASSTIYVLAFIAATFFAFYAYRTVSTTLGIIKQTTPSVHSNSWSLGFLKKHRGKDSPAGGRHEKGITVESRIEELANALGVPSPDLARAIAGAVREYVPPASLSSISKQAEKTGGKQVVDRLLGKEDKDSSVIGSIGETLGSVVGLDDGPEGT</sequence>
<feature type="transmembrane region" description="Helical" evidence="2">
    <location>
        <begin position="54"/>
        <end position="72"/>
    </location>
</feature>
<dbReference type="Proteomes" id="UP000030671">
    <property type="component" value="Unassembled WGS sequence"/>
</dbReference>
<evidence type="ECO:0000313" key="3">
    <source>
        <dbReference type="EMBL" id="ETW75894.1"/>
    </source>
</evidence>
<gene>
    <name evidence="3" type="ORF">HETIRDRAFT_330334</name>
</gene>
<organism evidence="3 4">
    <name type="scientific">Heterobasidion irregulare (strain TC 32-1)</name>
    <dbReference type="NCBI Taxonomy" id="747525"/>
    <lineage>
        <taxon>Eukaryota</taxon>
        <taxon>Fungi</taxon>
        <taxon>Dikarya</taxon>
        <taxon>Basidiomycota</taxon>
        <taxon>Agaricomycotina</taxon>
        <taxon>Agaricomycetes</taxon>
        <taxon>Russulales</taxon>
        <taxon>Bondarzewiaceae</taxon>
        <taxon>Heterobasidion</taxon>
        <taxon>Heterobasidion annosum species complex</taxon>
    </lineage>
</organism>
<dbReference type="GeneID" id="20671569"/>
<name>W4JR05_HETIT</name>
<keyword evidence="2" id="KW-0472">Membrane</keyword>
<feature type="region of interest" description="Disordered" evidence="1">
    <location>
        <begin position="1"/>
        <end position="47"/>
    </location>
</feature>
<dbReference type="STRING" id="747525.W4JR05"/>
<keyword evidence="2" id="KW-1133">Transmembrane helix</keyword>
<dbReference type="EMBL" id="KI925465">
    <property type="protein sequence ID" value="ETW75894.1"/>
    <property type="molecule type" value="Genomic_DNA"/>
</dbReference>